<dbReference type="InterPro" id="IPR029058">
    <property type="entry name" value="AB_hydrolase_fold"/>
</dbReference>
<evidence type="ECO:0000313" key="4">
    <source>
        <dbReference type="Proteomes" id="UP001140206"/>
    </source>
</evidence>
<dbReference type="Proteomes" id="UP001140206">
    <property type="component" value="Chromosome 3"/>
</dbReference>
<dbReference type="InterPro" id="IPR018202">
    <property type="entry name" value="Ser_caboxypep_ser_AS"/>
</dbReference>
<gene>
    <name evidence="3" type="ORF">LUZ62_062481</name>
</gene>
<dbReference type="GO" id="GO:0006508">
    <property type="term" value="P:proteolysis"/>
    <property type="evidence" value="ECO:0007669"/>
    <property type="project" value="UniProtKB-KW"/>
</dbReference>
<dbReference type="PANTHER" id="PTHR11802:SF498">
    <property type="entry name" value="OS03G0393066 PROTEIN"/>
    <property type="match status" value="1"/>
</dbReference>
<keyword evidence="2" id="KW-0645">Protease</keyword>
<keyword evidence="2" id="KW-0378">Hydrolase</keyword>
<comment type="similarity">
    <text evidence="1 2">Belongs to the peptidase S10 family.</text>
</comment>
<dbReference type="EC" id="3.4.16.-" evidence="2"/>
<accession>A0AAV8EG57</accession>
<evidence type="ECO:0000313" key="3">
    <source>
        <dbReference type="EMBL" id="KAJ4778224.1"/>
    </source>
</evidence>
<keyword evidence="4" id="KW-1185">Reference proteome</keyword>
<dbReference type="Pfam" id="PF00450">
    <property type="entry name" value="Peptidase_S10"/>
    <property type="match status" value="1"/>
</dbReference>
<dbReference type="PRINTS" id="PR00724">
    <property type="entry name" value="CRBOXYPTASEC"/>
</dbReference>
<dbReference type="Gene3D" id="3.40.50.1820">
    <property type="entry name" value="alpha/beta hydrolase"/>
    <property type="match status" value="1"/>
</dbReference>
<dbReference type="GO" id="GO:0004185">
    <property type="term" value="F:serine-type carboxypeptidase activity"/>
    <property type="evidence" value="ECO:0007669"/>
    <property type="project" value="UniProtKB-UniRule"/>
</dbReference>
<proteinExistence type="inferred from homology"/>
<evidence type="ECO:0000256" key="2">
    <source>
        <dbReference type="RuleBase" id="RU361156"/>
    </source>
</evidence>
<dbReference type="PROSITE" id="PS00131">
    <property type="entry name" value="CARBOXYPEPT_SER_SER"/>
    <property type="match status" value="1"/>
</dbReference>
<sequence length="344" mass="39010">MANNTLVARRARILWCSYREFHGNWTLRHGSESSSTWLQKADLLFVDNPVGTGYSFVEDIKLLVKSDEEAAKDLTTLLQKLYNKNSELQRSPLFIVAESYGGKFAVTAGLSIVKAINAKTLNLKFGGIALGDSWISPEDFVLSWGPLLLDMSRLDKRDAEKSNSLAIRIQDQLKREKYKEAEQSWDELEDVVRTSSNFVDFYNFMNEDPPDRSTTNMELIESVRRRYSSYITSKVSSTGGTDDLMNTVIRRKLRIIPKNISWGGQSDNVFEALKSDFMKPRINEVDELLSLGVNVTVYNGQVSFWNLLPMSTCNSLAGKIINLHVFVLFSLQVLQVLMNIAHRS</sequence>
<dbReference type="SUPFAM" id="SSF53474">
    <property type="entry name" value="alpha/beta-Hydrolases"/>
    <property type="match status" value="1"/>
</dbReference>
<dbReference type="EMBL" id="JAMFTS010000003">
    <property type="protein sequence ID" value="KAJ4778224.1"/>
    <property type="molecule type" value="Genomic_DNA"/>
</dbReference>
<protein>
    <recommendedName>
        <fullName evidence="2">Carboxypeptidase</fullName>
        <ecNumber evidence="2">3.4.16.-</ecNumber>
    </recommendedName>
</protein>
<name>A0AAV8EG57_9POAL</name>
<organism evidence="3 4">
    <name type="scientific">Rhynchospora pubera</name>
    <dbReference type="NCBI Taxonomy" id="906938"/>
    <lineage>
        <taxon>Eukaryota</taxon>
        <taxon>Viridiplantae</taxon>
        <taxon>Streptophyta</taxon>
        <taxon>Embryophyta</taxon>
        <taxon>Tracheophyta</taxon>
        <taxon>Spermatophyta</taxon>
        <taxon>Magnoliopsida</taxon>
        <taxon>Liliopsida</taxon>
        <taxon>Poales</taxon>
        <taxon>Cyperaceae</taxon>
        <taxon>Cyperoideae</taxon>
        <taxon>Rhynchosporeae</taxon>
        <taxon>Rhynchospora</taxon>
    </lineage>
</organism>
<evidence type="ECO:0000256" key="1">
    <source>
        <dbReference type="ARBA" id="ARBA00009431"/>
    </source>
</evidence>
<comment type="caution">
    <text evidence="3">The sequence shown here is derived from an EMBL/GenBank/DDBJ whole genome shotgun (WGS) entry which is preliminary data.</text>
</comment>
<dbReference type="AlphaFoldDB" id="A0AAV8EG57"/>
<dbReference type="InterPro" id="IPR001563">
    <property type="entry name" value="Peptidase_S10"/>
</dbReference>
<keyword evidence="2 3" id="KW-0121">Carboxypeptidase</keyword>
<dbReference type="PANTHER" id="PTHR11802">
    <property type="entry name" value="SERINE PROTEASE FAMILY S10 SERINE CARBOXYPEPTIDASE"/>
    <property type="match status" value="1"/>
</dbReference>
<reference evidence="3" key="1">
    <citation type="submission" date="2022-08" db="EMBL/GenBank/DDBJ databases">
        <authorList>
            <person name="Marques A."/>
        </authorList>
    </citation>
    <scope>NUCLEOTIDE SEQUENCE</scope>
    <source>
        <strain evidence="3">RhyPub2mFocal</strain>
        <tissue evidence="3">Leaves</tissue>
    </source>
</reference>